<keyword evidence="3" id="KW-1185">Reference proteome</keyword>
<feature type="chain" id="PRO_5040906788" description="Secreted protein" evidence="1">
    <location>
        <begin position="19"/>
        <end position="75"/>
    </location>
</feature>
<sequence>MIELLLTMLSLWACRCQASSALSACELVDAPFARWSHRFQLKSLPLQWKLQKPVRPRHPSYLQEETPSHRQRQIL</sequence>
<dbReference type="Proteomes" id="UP001164776">
    <property type="component" value="Unassembled WGS sequence"/>
</dbReference>
<organism evidence="2 3">
    <name type="scientific">Paspalum vaginatum</name>
    <name type="common">seashore paspalum</name>
    <dbReference type="NCBI Taxonomy" id="158149"/>
    <lineage>
        <taxon>Eukaryota</taxon>
        <taxon>Viridiplantae</taxon>
        <taxon>Streptophyta</taxon>
        <taxon>Embryophyta</taxon>
        <taxon>Tracheophyta</taxon>
        <taxon>Spermatophyta</taxon>
        <taxon>Magnoliopsida</taxon>
        <taxon>Liliopsida</taxon>
        <taxon>Poales</taxon>
        <taxon>Poaceae</taxon>
        <taxon>PACMAD clade</taxon>
        <taxon>Panicoideae</taxon>
        <taxon>Andropogonodae</taxon>
        <taxon>Paspaleae</taxon>
        <taxon>Paspalinae</taxon>
        <taxon>Paspalum</taxon>
    </lineage>
</organism>
<evidence type="ECO:0000313" key="3">
    <source>
        <dbReference type="Proteomes" id="UP001164776"/>
    </source>
</evidence>
<evidence type="ECO:0008006" key="4">
    <source>
        <dbReference type="Google" id="ProtNLM"/>
    </source>
</evidence>
<gene>
    <name evidence="2" type="ORF">BS78_K332600</name>
</gene>
<keyword evidence="1" id="KW-0732">Signal</keyword>
<proteinExistence type="predicted"/>
<feature type="signal peptide" evidence="1">
    <location>
        <begin position="1"/>
        <end position="18"/>
    </location>
</feature>
<evidence type="ECO:0000256" key="1">
    <source>
        <dbReference type="SAM" id="SignalP"/>
    </source>
</evidence>
<name>A0A9W7X977_9POAL</name>
<reference evidence="2 3" key="1">
    <citation type="submission" date="2022-10" db="EMBL/GenBank/DDBJ databases">
        <title>WGS assembly of Paspalum vaginatum 540-79.</title>
        <authorList>
            <person name="Sun G."/>
            <person name="Wase N."/>
            <person name="Shu S."/>
            <person name="Jenkins J."/>
            <person name="Zhou B."/>
            <person name="Torres-Rodriguez J."/>
            <person name="Chen C."/>
            <person name="Sandor L."/>
            <person name="Plott C."/>
            <person name="Yoshinga Y."/>
            <person name="Daum C."/>
            <person name="Qi P."/>
            <person name="Barry K."/>
            <person name="Lipzen A."/>
            <person name="Berry L."/>
            <person name="Pedersen C."/>
            <person name="Gottilla T."/>
            <person name="Foltz A."/>
            <person name="Yu H."/>
            <person name="O'Malley R."/>
            <person name="Zhang C."/>
            <person name="Devos K."/>
            <person name="Sigmon B."/>
            <person name="Yu B."/>
            <person name="Obata T."/>
            <person name="Schmutz J."/>
            <person name="Schnable J."/>
        </authorList>
    </citation>
    <scope>NUCLEOTIDE SEQUENCE [LARGE SCALE GENOMIC DNA]</scope>
    <source>
        <strain evidence="3">cv. 540-79</strain>
    </source>
</reference>
<comment type="caution">
    <text evidence="2">The sequence shown here is derived from an EMBL/GenBank/DDBJ whole genome shotgun (WGS) entry which is preliminary data.</text>
</comment>
<dbReference type="EMBL" id="MU629914">
    <property type="protein sequence ID" value="KAJ1254736.1"/>
    <property type="molecule type" value="Genomic_DNA"/>
</dbReference>
<evidence type="ECO:0000313" key="2">
    <source>
        <dbReference type="EMBL" id="KAJ1254736.1"/>
    </source>
</evidence>
<protein>
    <recommendedName>
        <fullName evidence="4">Secreted protein</fullName>
    </recommendedName>
</protein>
<dbReference type="AlphaFoldDB" id="A0A9W7X977"/>
<accession>A0A9W7X977</accession>